<dbReference type="InterPro" id="IPR014717">
    <property type="entry name" value="Transl_elong_EF1B/ribsomal_bS6"/>
</dbReference>
<dbReference type="EMBL" id="BLQM01000122">
    <property type="protein sequence ID" value="GMH66484.1"/>
    <property type="molecule type" value="Genomic_DNA"/>
</dbReference>
<evidence type="ECO:0000313" key="3">
    <source>
        <dbReference type="Proteomes" id="UP001162640"/>
    </source>
</evidence>
<organism evidence="2 3">
    <name type="scientific">Triparma laevis f. inornata</name>
    <dbReference type="NCBI Taxonomy" id="1714386"/>
    <lineage>
        <taxon>Eukaryota</taxon>
        <taxon>Sar</taxon>
        <taxon>Stramenopiles</taxon>
        <taxon>Ochrophyta</taxon>
        <taxon>Bolidophyceae</taxon>
        <taxon>Parmales</taxon>
        <taxon>Triparmaceae</taxon>
        <taxon>Triparma</taxon>
    </lineage>
</organism>
<evidence type="ECO:0000313" key="2">
    <source>
        <dbReference type="EMBL" id="GMH66484.1"/>
    </source>
</evidence>
<gene>
    <name evidence="2" type="ORF">TL16_g04442</name>
</gene>
<dbReference type="Gene3D" id="3.30.70.60">
    <property type="match status" value="1"/>
</dbReference>
<reference evidence="3" key="1">
    <citation type="journal article" date="2023" name="Commun. Biol.">
        <title>Genome analysis of Parmales, the sister group of diatoms, reveals the evolutionary specialization of diatoms from phago-mixotrophs to photoautotrophs.</title>
        <authorList>
            <person name="Ban H."/>
            <person name="Sato S."/>
            <person name="Yoshikawa S."/>
            <person name="Yamada K."/>
            <person name="Nakamura Y."/>
            <person name="Ichinomiya M."/>
            <person name="Sato N."/>
            <person name="Blanc-Mathieu R."/>
            <person name="Endo H."/>
            <person name="Kuwata A."/>
            <person name="Ogata H."/>
        </authorList>
    </citation>
    <scope>NUCLEOTIDE SEQUENCE [LARGE SCALE GENOMIC DNA]</scope>
</reference>
<dbReference type="PANTHER" id="PTHR21011:SF1">
    <property type="entry name" value="SMALL RIBOSOMAL SUBUNIT PROTEIN BS6M"/>
    <property type="match status" value="1"/>
</dbReference>
<dbReference type="InterPro" id="IPR035980">
    <property type="entry name" value="Ribosomal_bS6_sf"/>
</dbReference>
<dbReference type="CDD" id="cd15465">
    <property type="entry name" value="bS6_mito"/>
    <property type="match status" value="1"/>
</dbReference>
<accession>A0A9W7E391</accession>
<name>A0A9W7E391_9STRA</name>
<dbReference type="GO" id="GO:0003735">
    <property type="term" value="F:structural constituent of ribosome"/>
    <property type="evidence" value="ECO:0007669"/>
    <property type="project" value="InterPro"/>
</dbReference>
<dbReference type="GO" id="GO:0070181">
    <property type="term" value="F:small ribosomal subunit rRNA binding"/>
    <property type="evidence" value="ECO:0007669"/>
    <property type="project" value="TreeGrafter"/>
</dbReference>
<dbReference type="Pfam" id="PF01250">
    <property type="entry name" value="Ribosomal_S6"/>
    <property type="match status" value="1"/>
</dbReference>
<dbReference type="GO" id="GO:0006412">
    <property type="term" value="P:translation"/>
    <property type="evidence" value="ECO:0007669"/>
    <property type="project" value="InterPro"/>
</dbReference>
<dbReference type="AlphaFoldDB" id="A0A9W7E391"/>
<dbReference type="GO" id="GO:0005763">
    <property type="term" value="C:mitochondrial small ribosomal subunit"/>
    <property type="evidence" value="ECO:0007669"/>
    <property type="project" value="TreeGrafter"/>
</dbReference>
<comment type="similarity">
    <text evidence="1">Belongs to the bacterial ribosomal protein bS6 family.</text>
</comment>
<dbReference type="Proteomes" id="UP001162640">
    <property type="component" value="Unassembled WGS sequence"/>
</dbReference>
<protein>
    <recommendedName>
        <fullName evidence="4">Ribosomal protein S6</fullName>
    </recommendedName>
</protein>
<dbReference type="PANTHER" id="PTHR21011">
    <property type="entry name" value="MITOCHONDRIAL 28S RIBOSOMAL PROTEIN S6"/>
    <property type="match status" value="1"/>
</dbReference>
<evidence type="ECO:0000256" key="1">
    <source>
        <dbReference type="ARBA" id="ARBA00009512"/>
    </source>
</evidence>
<evidence type="ECO:0008006" key="4">
    <source>
        <dbReference type="Google" id="ProtNLM"/>
    </source>
</evidence>
<dbReference type="InterPro" id="IPR000529">
    <property type="entry name" value="Ribosomal_bS6"/>
</dbReference>
<proteinExistence type="inferred from homology"/>
<sequence>MPLYQMVMHAKSYSTPQTLATLIRSCASEVIGSGGVVRTVENVGVRKLPHRFKAKFEDKRGIRYHEEARLLSFRFDASPTVLTNLERLIRFETDILKCNTIRPLDIAKKANITKLKNNPFHVSNRDPILR</sequence>
<dbReference type="SUPFAM" id="SSF54995">
    <property type="entry name" value="Ribosomal protein S6"/>
    <property type="match status" value="1"/>
</dbReference>
<comment type="caution">
    <text evidence="2">The sequence shown here is derived from an EMBL/GenBank/DDBJ whole genome shotgun (WGS) entry which is preliminary data.</text>
</comment>